<evidence type="ECO:0000313" key="2">
    <source>
        <dbReference type="Proteomes" id="UP000003610"/>
    </source>
</evidence>
<reference evidence="1 2" key="1">
    <citation type="submission" date="2010-08" db="EMBL/GenBank/DDBJ databases">
        <authorList>
            <person name="Durkin A.S."/>
            <person name="Madupu R."/>
            <person name="Torralba M."/>
            <person name="Gillis M."/>
            <person name="Methe B."/>
            <person name="Sutton G."/>
            <person name="Nelson K.E."/>
        </authorList>
    </citation>
    <scope>NUCLEOTIDE SEQUENCE [LARGE SCALE GENOMIC DNA]</scope>
    <source>
        <strain evidence="1 2">FB035-09AN</strain>
    </source>
</reference>
<dbReference type="EMBL" id="AEDO01000037">
    <property type="protein sequence ID" value="EFL46096.1"/>
    <property type="molecule type" value="Genomic_DNA"/>
</dbReference>
<dbReference type="Proteomes" id="UP000003610">
    <property type="component" value="Unassembled WGS sequence"/>
</dbReference>
<dbReference type="AlphaFoldDB" id="E1KRB9"/>
<sequence length="261" mass="29514">MMIMETVSVFTIQLNHQILNGNILKSKQYGDEKLFLLSIMAFAISVTSCTNDSQDELVSNGTALSKRTAEDANTVITDKGELIHLEDTTVYTAKLSDFISTTNSEPDAWSSNQTRASNDSYPKKITVKGFDRKEQFGGYKKMIFSDAEKYGLYKGSIYLVCFYKIYKDLAQSNNESIKPRNYNTNPDDVAMGWAPDEYDKNGKLIKGFTNTTNSINGFVTASTILRYVKCDISGASYDRFIPYTPQNLVWQYVLNYSESWD</sequence>
<organism evidence="1 2">
    <name type="scientific">Prevotella disiens FB035-09AN</name>
    <dbReference type="NCBI Taxonomy" id="866771"/>
    <lineage>
        <taxon>Bacteria</taxon>
        <taxon>Pseudomonadati</taxon>
        <taxon>Bacteroidota</taxon>
        <taxon>Bacteroidia</taxon>
        <taxon>Bacteroidales</taxon>
        <taxon>Prevotellaceae</taxon>
        <taxon>Prevotella</taxon>
    </lineage>
</organism>
<name>E1KRB9_9BACT</name>
<proteinExistence type="predicted"/>
<accession>E1KRB9</accession>
<gene>
    <name evidence="1" type="ORF">HMPREF9296_2318</name>
</gene>
<protein>
    <submittedName>
        <fullName evidence="1">Uncharacterized protein</fullName>
    </submittedName>
</protein>
<evidence type="ECO:0000313" key="1">
    <source>
        <dbReference type="EMBL" id="EFL46096.1"/>
    </source>
</evidence>
<dbReference type="RefSeq" id="WP_004356951.1">
    <property type="nucleotide sequence ID" value="NZ_AEDO01000037.1"/>
</dbReference>
<comment type="caution">
    <text evidence="1">The sequence shown here is derived from an EMBL/GenBank/DDBJ whole genome shotgun (WGS) entry which is preliminary data.</text>
</comment>